<feature type="domain" description="Glycosyltransferase 2-like" evidence="1">
    <location>
        <begin position="21"/>
        <end position="130"/>
    </location>
</feature>
<dbReference type="Proteomes" id="UP001595692">
    <property type="component" value="Unassembled WGS sequence"/>
</dbReference>
<name>A0ABV8CSJ3_9GAMM</name>
<sequence>MQAQNWLKIMDECSGVVKFDILMSTYNGEDFITSQLDSLLSQKDYINMIYIRDDGSTDRTIQIIKEYAKNWTKLIFLIEDDEGNLGPGKSFYSLCERSSSPFVAFCDQDDIWDSSKLSTFSEFIIKNKIDGKSKSALIHCDLKVVDNNLTEMYPSFWNIMNINIPDTLVNILIRNTVTGCACVVSHKLINKYKTKGVAFKLHDHFFASCSALENAIHRINQPLVNYRQHNNNCVGIGRRKKSLLQRMRFFSLYRTFNGHFGYDWELLAGRIRELQRFPMSDMQENQLEMMLKICQSHPIKRIFLMCNNQLSTIGVSKDNLKYLFCRPFNFGKGQ</sequence>
<evidence type="ECO:0000313" key="2">
    <source>
        <dbReference type="EMBL" id="MFC3915071.1"/>
    </source>
</evidence>
<evidence type="ECO:0000259" key="1">
    <source>
        <dbReference type="Pfam" id="PF00535"/>
    </source>
</evidence>
<gene>
    <name evidence="2" type="ORF">ACFOSS_16635</name>
</gene>
<comment type="caution">
    <text evidence="2">The sequence shown here is derived from an EMBL/GenBank/DDBJ whole genome shotgun (WGS) entry which is preliminary data.</text>
</comment>
<organism evidence="2 3">
    <name type="scientific">Pseudaeromonas sharmana</name>
    <dbReference type="NCBI Taxonomy" id="328412"/>
    <lineage>
        <taxon>Bacteria</taxon>
        <taxon>Pseudomonadati</taxon>
        <taxon>Pseudomonadota</taxon>
        <taxon>Gammaproteobacteria</taxon>
        <taxon>Aeromonadales</taxon>
        <taxon>Aeromonadaceae</taxon>
        <taxon>Pseudaeromonas</taxon>
    </lineage>
</organism>
<dbReference type="RefSeq" id="WP_377154722.1">
    <property type="nucleotide sequence ID" value="NZ_JBHSAF010000015.1"/>
</dbReference>
<dbReference type="Pfam" id="PF00535">
    <property type="entry name" value="Glycos_transf_2"/>
    <property type="match status" value="1"/>
</dbReference>
<dbReference type="InterPro" id="IPR029044">
    <property type="entry name" value="Nucleotide-diphossugar_trans"/>
</dbReference>
<dbReference type="Gene3D" id="3.90.550.10">
    <property type="entry name" value="Spore Coat Polysaccharide Biosynthesis Protein SpsA, Chain A"/>
    <property type="match status" value="1"/>
</dbReference>
<dbReference type="CDD" id="cd04196">
    <property type="entry name" value="GT_2_like_d"/>
    <property type="match status" value="1"/>
</dbReference>
<evidence type="ECO:0000313" key="3">
    <source>
        <dbReference type="Proteomes" id="UP001595692"/>
    </source>
</evidence>
<dbReference type="SUPFAM" id="SSF53448">
    <property type="entry name" value="Nucleotide-diphospho-sugar transferases"/>
    <property type="match status" value="1"/>
</dbReference>
<protein>
    <submittedName>
        <fullName evidence="2">Glycosyltransferase family 2 protein</fullName>
    </submittedName>
</protein>
<keyword evidence="3" id="KW-1185">Reference proteome</keyword>
<proteinExistence type="predicted"/>
<accession>A0ABV8CSJ3</accession>
<dbReference type="PANTHER" id="PTHR22916:SF3">
    <property type="entry name" value="UDP-GLCNAC:BETAGAL BETA-1,3-N-ACETYLGLUCOSAMINYLTRANSFERASE-LIKE PROTEIN 1"/>
    <property type="match status" value="1"/>
</dbReference>
<dbReference type="EMBL" id="JBHSAF010000015">
    <property type="protein sequence ID" value="MFC3915071.1"/>
    <property type="molecule type" value="Genomic_DNA"/>
</dbReference>
<dbReference type="PANTHER" id="PTHR22916">
    <property type="entry name" value="GLYCOSYLTRANSFERASE"/>
    <property type="match status" value="1"/>
</dbReference>
<dbReference type="InterPro" id="IPR001173">
    <property type="entry name" value="Glyco_trans_2-like"/>
</dbReference>
<reference evidence="3" key="1">
    <citation type="journal article" date="2019" name="Int. J. Syst. Evol. Microbiol.">
        <title>The Global Catalogue of Microorganisms (GCM) 10K type strain sequencing project: providing services to taxonomists for standard genome sequencing and annotation.</title>
        <authorList>
            <consortium name="The Broad Institute Genomics Platform"/>
            <consortium name="The Broad Institute Genome Sequencing Center for Infectious Disease"/>
            <person name="Wu L."/>
            <person name="Ma J."/>
        </authorList>
    </citation>
    <scope>NUCLEOTIDE SEQUENCE [LARGE SCALE GENOMIC DNA]</scope>
    <source>
        <strain evidence="3">CCUG 54939</strain>
    </source>
</reference>